<protein>
    <recommendedName>
        <fullName evidence="7">2-aminoethylphosphonate--pyruvate transaminase</fullName>
        <ecNumber evidence="7">2.6.1.37</ecNumber>
    </recommendedName>
    <alternativeName>
        <fullName evidence="7">2-aminoethylphosphonate aminotransferase</fullName>
    </alternativeName>
    <alternativeName>
        <fullName evidence="7">AEP transaminase</fullName>
        <shortName evidence="7">AEPT</shortName>
    </alternativeName>
</protein>
<dbReference type="InterPro" id="IPR024169">
    <property type="entry name" value="SP_NH2Trfase/AEP_transaminase"/>
</dbReference>
<evidence type="ECO:0000259" key="11">
    <source>
        <dbReference type="Pfam" id="PF00266"/>
    </source>
</evidence>
<reference evidence="12 13" key="1">
    <citation type="submission" date="2015-06" db="EMBL/GenBank/DDBJ databases">
        <title>Draft genome sequence of beer spoilage bacterium Megasphaera cerevisiae type strain 20462.</title>
        <authorList>
            <person name="Kutumbaka K."/>
            <person name="Pasmowitz J."/>
            <person name="Mategko J."/>
            <person name="Reyes D."/>
            <person name="Friedrich A."/>
            <person name="Han S."/>
            <person name="Martens-Habbena W."/>
            <person name="Neal-McKinney J."/>
            <person name="Janagama H.K."/>
            <person name="Nadala C."/>
            <person name="Samadpour M."/>
        </authorList>
    </citation>
    <scope>NUCLEOTIDE SEQUENCE [LARGE SCALE GENOMIC DNA]</scope>
    <source>
        <strain evidence="12 13">DSM 20462</strain>
    </source>
</reference>
<dbReference type="Pfam" id="PF00266">
    <property type="entry name" value="Aminotran_5"/>
    <property type="match status" value="1"/>
</dbReference>
<dbReference type="PANTHER" id="PTHR42778">
    <property type="entry name" value="2-AMINOETHYLPHOSPHONATE--PYRUVATE TRANSAMINASE"/>
    <property type="match status" value="1"/>
</dbReference>
<keyword evidence="4 7" id="KW-0663">Pyridoxal phosphate</keyword>
<evidence type="ECO:0000256" key="1">
    <source>
        <dbReference type="ARBA" id="ARBA00001933"/>
    </source>
</evidence>
<comment type="function">
    <text evidence="7">Involved in phosphonate degradation.</text>
</comment>
<evidence type="ECO:0000256" key="9">
    <source>
        <dbReference type="PIRSR" id="PIRSR000524-50"/>
    </source>
</evidence>
<dbReference type="Gene3D" id="3.90.1150.10">
    <property type="entry name" value="Aspartate Aminotransferase, domain 1"/>
    <property type="match status" value="1"/>
</dbReference>
<keyword evidence="2 7" id="KW-0032">Aminotransferase</keyword>
<comment type="catalytic activity">
    <reaction evidence="6 7">
        <text>(2-aminoethyl)phosphonate + pyruvate = phosphonoacetaldehyde + L-alanine</text>
        <dbReference type="Rhea" id="RHEA:17021"/>
        <dbReference type="ChEBI" id="CHEBI:15361"/>
        <dbReference type="ChEBI" id="CHEBI:57418"/>
        <dbReference type="ChEBI" id="CHEBI:57972"/>
        <dbReference type="ChEBI" id="CHEBI:58383"/>
        <dbReference type="EC" id="2.6.1.37"/>
    </reaction>
</comment>
<dbReference type="Proteomes" id="UP000036503">
    <property type="component" value="Unassembled WGS sequence"/>
</dbReference>
<keyword evidence="3 7" id="KW-0808">Transferase</keyword>
<dbReference type="FunCoup" id="A0A0J6ZQQ1">
    <property type="interactions" value="413"/>
</dbReference>
<dbReference type="PROSITE" id="PS00595">
    <property type="entry name" value="AA_TRANSFER_CLASS_5"/>
    <property type="match status" value="1"/>
</dbReference>
<sequence>MLDCTVLPKIKRNVLLNPGPATTTDTVKYAQVVPDICPREKEFGAVMKELGESLVKIAHGSTDTYTAVLFCGSGTLNIDACVNSLVPEGKKILILNNGSYSSRAVDVCRYYHINHIDLKSSYTKPIDADTVAEVLHQDTDHEIAVVYCCHHETGTGVLNPIREIGKAAHDHGCTMIADTTSSYAMVPINLETDNLDFIMASAQKGIMAMTGLSFVIGNTKMLEESKNYPTRSYYTNLYMQYSFIRDKGEMHFTPPVQTIYAALQGIKEYFAEGEQAKWKRHQAIWKELVQGAEKFGFKPLINKEFQSHLVLALLYPDDPNFTFETMHDSLYAKGFTIYPGKVSDFHTFRLCSLGAIYPEDIKAFWQAMKEILSEMKMTIPIQYNT</sequence>
<dbReference type="NCBIfam" id="NF010006">
    <property type="entry name" value="PRK13479.1"/>
    <property type="match status" value="1"/>
</dbReference>
<comment type="subunit">
    <text evidence="7">Homodimer.</text>
</comment>
<dbReference type="AlphaFoldDB" id="A0A0J6ZQQ1"/>
<evidence type="ECO:0000256" key="4">
    <source>
        <dbReference type="ARBA" id="ARBA00022898"/>
    </source>
</evidence>
<dbReference type="OrthoDB" id="9803871at2"/>
<dbReference type="InterPro" id="IPR020578">
    <property type="entry name" value="Aminotrans_V_PyrdxlP_BS"/>
</dbReference>
<feature type="binding site" evidence="8">
    <location>
        <position position="349"/>
    </location>
    <ligand>
        <name>substrate</name>
    </ligand>
</feature>
<evidence type="ECO:0000256" key="3">
    <source>
        <dbReference type="ARBA" id="ARBA00022679"/>
    </source>
</evidence>
<dbReference type="GO" id="GO:0047304">
    <property type="term" value="F:2-aminoethylphosphonate-pyruvate transaminase activity"/>
    <property type="evidence" value="ECO:0007669"/>
    <property type="project" value="UniProtKB-UniRule"/>
</dbReference>
<comment type="cofactor">
    <cofactor evidence="1 7 9 10">
        <name>pyridoxal 5'-phosphate</name>
        <dbReference type="ChEBI" id="CHEBI:597326"/>
    </cofactor>
</comment>
<dbReference type="InterPro" id="IPR015421">
    <property type="entry name" value="PyrdxlP-dep_Trfase_major"/>
</dbReference>
<dbReference type="Gene3D" id="3.40.640.10">
    <property type="entry name" value="Type I PLP-dependent aspartate aminotransferase-like (Major domain)"/>
    <property type="match status" value="1"/>
</dbReference>
<dbReference type="NCBIfam" id="TIGR03301">
    <property type="entry name" value="PhnW-AepZ"/>
    <property type="match status" value="1"/>
</dbReference>
<dbReference type="PANTHER" id="PTHR42778:SF1">
    <property type="entry name" value="2-AMINOETHYLPHOSPHONATE--PYRUVATE TRANSAMINASE"/>
    <property type="match status" value="1"/>
</dbReference>
<dbReference type="PIRSF" id="PIRSF000524">
    <property type="entry name" value="SPT"/>
    <property type="match status" value="1"/>
</dbReference>
<comment type="caution">
    <text evidence="12">The sequence shown here is derived from an EMBL/GenBank/DDBJ whole genome shotgun (WGS) entry which is preliminary data.</text>
</comment>
<gene>
    <name evidence="7" type="primary">phnW</name>
    <name evidence="12" type="ORF">AB840_03535</name>
</gene>
<evidence type="ECO:0000256" key="7">
    <source>
        <dbReference type="HAMAP-Rule" id="MF_01376"/>
    </source>
</evidence>
<dbReference type="EMBL" id="LEKT01000007">
    <property type="protein sequence ID" value="KMO87291.1"/>
    <property type="molecule type" value="Genomic_DNA"/>
</dbReference>
<keyword evidence="5 7" id="KW-0670">Pyruvate</keyword>
<keyword evidence="13" id="KW-1185">Reference proteome</keyword>
<dbReference type="InParanoid" id="A0A0J6ZQQ1"/>
<dbReference type="HAMAP" id="MF_01376">
    <property type="entry name" value="PhnW_aminotrans_5"/>
    <property type="match status" value="1"/>
</dbReference>
<evidence type="ECO:0000256" key="6">
    <source>
        <dbReference type="ARBA" id="ARBA00049460"/>
    </source>
</evidence>
<evidence type="ECO:0000256" key="2">
    <source>
        <dbReference type="ARBA" id="ARBA00022576"/>
    </source>
</evidence>
<dbReference type="InterPro" id="IPR015422">
    <property type="entry name" value="PyrdxlP-dep_Trfase_small"/>
</dbReference>
<dbReference type="InterPro" id="IPR015424">
    <property type="entry name" value="PyrdxlP-dep_Trfase"/>
</dbReference>
<comment type="similarity">
    <text evidence="7">Belongs to the class-V pyridoxal-phosphate-dependent aminotransferase family. PhnW subfamily.</text>
</comment>
<proteinExistence type="inferred from homology"/>
<evidence type="ECO:0000256" key="8">
    <source>
        <dbReference type="PIRSR" id="PIRSR000524-1"/>
    </source>
</evidence>
<accession>A0A0J6ZQQ1</accession>
<feature type="modified residue" description="N6-(pyridoxal phosphate)lysine" evidence="7 9">
    <location>
        <position position="204"/>
    </location>
</feature>
<evidence type="ECO:0000313" key="13">
    <source>
        <dbReference type="Proteomes" id="UP000036503"/>
    </source>
</evidence>
<dbReference type="InterPro" id="IPR000192">
    <property type="entry name" value="Aminotrans_V_dom"/>
</dbReference>
<dbReference type="GO" id="GO:0019700">
    <property type="term" value="P:organic phosphonate catabolic process"/>
    <property type="evidence" value="ECO:0007669"/>
    <property type="project" value="InterPro"/>
</dbReference>
<name>A0A0J6ZQQ1_9FIRM</name>
<evidence type="ECO:0000256" key="10">
    <source>
        <dbReference type="RuleBase" id="RU004504"/>
    </source>
</evidence>
<feature type="domain" description="Aminotransferase class V" evidence="11">
    <location>
        <begin position="39"/>
        <end position="287"/>
    </location>
</feature>
<evidence type="ECO:0000313" key="12">
    <source>
        <dbReference type="EMBL" id="KMO87291.1"/>
    </source>
</evidence>
<dbReference type="InterPro" id="IPR012703">
    <property type="entry name" value="NH2EtPonate_pyrv_transaminase"/>
</dbReference>
<dbReference type="PATRIC" id="fig|1122219.3.peg.2803"/>
<dbReference type="EC" id="2.6.1.37" evidence="7"/>
<evidence type="ECO:0000256" key="5">
    <source>
        <dbReference type="ARBA" id="ARBA00023317"/>
    </source>
</evidence>
<organism evidence="12 13">
    <name type="scientific">Megasphaera cerevisiae DSM 20462</name>
    <dbReference type="NCBI Taxonomy" id="1122219"/>
    <lineage>
        <taxon>Bacteria</taxon>
        <taxon>Bacillati</taxon>
        <taxon>Bacillota</taxon>
        <taxon>Negativicutes</taxon>
        <taxon>Veillonellales</taxon>
        <taxon>Veillonellaceae</taxon>
        <taxon>Megasphaera</taxon>
    </lineage>
</organism>
<dbReference type="STRING" id="39029.BSR42_01625"/>
<dbReference type="RefSeq" id="WP_048513448.1">
    <property type="nucleotide sequence ID" value="NZ_FUXD01000005.1"/>
</dbReference>
<dbReference type="SUPFAM" id="SSF53383">
    <property type="entry name" value="PLP-dependent transferases"/>
    <property type="match status" value="1"/>
</dbReference>